<gene>
    <name evidence="1" type="ORF">QO033_13465</name>
</gene>
<dbReference type="RefSeq" id="WP_284481495.1">
    <property type="nucleotide sequence ID" value="NZ_JASNJD010000009.1"/>
</dbReference>
<dbReference type="InterPro" id="IPR011049">
    <property type="entry name" value="Serralysin-like_metalloprot_C"/>
</dbReference>
<sequence>MVKTTLLGRPDFSGYLRANPFHLFYNDRIFDADLYGDGLASYLPASGKSAGRIILRDTYVEPVFGAEDFTLTVKVILTGDFSRKDGEWSGAVDKITFKADGVIKGALGGFDGDLELRDFSHLPPGAAWDAFALDGFKGRLSGNSDYAGLSNGDDVVEGGRGHDTINGGQGNDRLFGGPGDDTLWVSNISGHNLLDGGAGRDHLAGGFNTGNLLTPDILRGGGGADVLDMGMTVTATGGRGADTFKLTSTRFYDSYYIHEAGSPAYYAEDVGSIITDFNRRQGDMLEIDSFIVFDLPEEARYRARKDFSATGRFEVRMQDGVVEVDADGDGNTDVSVWLEGHDTFRGDLSDWMVLPGGMDLI</sequence>
<dbReference type="InterPro" id="IPR001343">
    <property type="entry name" value="Hemolysn_Ca-bd"/>
</dbReference>
<dbReference type="Proteomes" id="UP001243757">
    <property type="component" value="Unassembled WGS sequence"/>
</dbReference>
<keyword evidence="2" id="KW-1185">Reference proteome</keyword>
<evidence type="ECO:0000313" key="1">
    <source>
        <dbReference type="EMBL" id="MDK3018686.1"/>
    </source>
</evidence>
<accession>A0ABT7F254</accession>
<dbReference type="InterPro" id="IPR018511">
    <property type="entry name" value="Hemolysin-typ_Ca-bd_CS"/>
</dbReference>
<dbReference type="PROSITE" id="PS00330">
    <property type="entry name" value="HEMOLYSIN_CALCIUM"/>
    <property type="match status" value="1"/>
</dbReference>
<dbReference type="Pfam" id="PF00353">
    <property type="entry name" value="HemolysinCabind"/>
    <property type="match status" value="3"/>
</dbReference>
<evidence type="ECO:0008006" key="3">
    <source>
        <dbReference type="Google" id="ProtNLM"/>
    </source>
</evidence>
<dbReference type="PRINTS" id="PR00313">
    <property type="entry name" value="CABNDNGRPT"/>
</dbReference>
<dbReference type="EMBL" id="JASNJD010000009">
    <property type="protein sequence ID" value="MDK3018686.1"/>
    <property type="molecule type" value="Genomic_DNA"/>
</dbReference>
<protein>
    <recommendedName>
        <fullName evidence="3">Calcium-binding protein</fullName>
    </recommendedName>
</protein>
<proteinExistence type="predicted"/>
<dbReference type="Gene3D" id="2.150.10.10">
    <property type="entry name" value="Serralysin-like metalloprotease, C-terminal"/>
    <property type="match status" value="2"/>
</dbReference>
<name>A0ABT7F254_9RHOB</name>
<evidence type="ECO:0000313" key="2">
    <source>
        <dbReference type="Proteomes" id="UP001243757"/>
    </source>
</evidence>
<dbReference type="SUPFAM" id="SSF51120">
    <property type="entry name" value="beta-Roll"/>
    <property type="match status" value="1"/>
</dbReference>
<comment type="caution">
    <text evidence="1">The sequence shown here is derived from an EMBL/GenBank/DDBJ whole genome shotgun (WGS) entry which is preliminary data.</text>
</comment>
<organism evidence="1 2">
    <name type="scientific">Pseudodonghicola flavimaris</name>
    <dbReference type="NCBI Taxonomy" id="3050036"/>
    <lineage>
        <taxon>Bacteria</taxon>
        <taxon>Pseudomonadati</taxon>
        <taxon>Pseudomonadota</taxon>
        <taxon>Alphaproteobacteria</taxon>
        <taxon>Rhodobacterales</taxon>
        <taxon>Paracoccaceae</taxon>
        <taxon>Pseudodonghicola</taxon>
    </lineage>
</organism>
<reference evidence="1 2" key="1">
    <citation type="submission" date="2023-05" db="EMBL/GenBank/DDBJ databases">
        <title>Pseudodonghicola sp. nov.</title>
        <authorList>
            <person name="Huang J."/>
        </authorList>
    </citation>
    <scope>NUCLEOTIDE SEQUENCE [LARGE SCALE GENOMIC DNA]</scope>
    <source>
        <strain evidence="1 2">IC7</strain>
    </source>
</reference>